<dbReference type="AlphaFoldDB" id="A0A1A8ZWG5"/>
<dbReference type="Proteomes" id="UP000078550">
    <property type="component" value="Unassembled WGS sequence"/>
</dbReference>
<evidence type="ECO:0000313" key="4">
    <source>
        <dbReference type="Proteomes" id="UP000078550"/>
    </source>
</evidence>
<reference evidence="3" key="1">
    <citation type="submission" date="2016-05" db="EMBL/GenBank/DDBJ databases">
        <authorList>
            <person name="Lavstsen T."/>
            <person name="Jespersen J.S."/>
        </authorList>
    </citation>
    <scope>NUCLEOTIDE SEQUENCE [LARGE SCALE GENOMIC DNA]</scope>
</reference>
<feature type="compositionally biased region" description="Polar residues" evidence="1">
    <location>
        <begin position="166"/>
        <end position="178"/>
    </location>
</feature>
<dbReference type="EMBL" id="FLRD01000148">
    <property type="protein sequence ID" value="SBT47707.1"/>
    <property type="molecule type" value="Genomic_DNA"/>
</dbReference>
<evidence type="ECO:0000256" key="1">
    <source>
        <dbReference type="SAM" id="MobiDB-lite"/>
    </source>
</evidence>
<sequence>MMPRLQSSTKEHFSTRAYVDPLINMSKSNDIFVNSNFSYGGKIPNILRMYANELLCSTDEHNSDCSHVMSENLLHHKTGQTSDNTYLTSILHSSDVDNSKNESNIMSKCKMLCCYHPSMDKNIGGISNGNNISLNVSSVAASVVEAESENRTLKGFHARGEPMLGDSSQSNASYGNQRCDTSNCENNSVIGKNEFSDTPERINMEFSDFYGNDFPLIVDYPNVNVVSLNIPTNVNKSKSENGLHYNNSHVSDGELSSFEKYYAFSDNNCKVSTPNNYPLNYFTDTPETGHTGGINTHLINVETTQRTHSSNHNKSNSKVFYPHDKKKMEKDIFKKNGELPNVAKFLRREKECDFHSGEKNDKLYSEKKSCSAIFSSQKGGRIKRHVPHNDRKLKSYSLDDIRSGNVKIPEIIFTKLPLNLKGDNVIDSYKRNSKLLNFMKYCNDSVGLILKYPQYEKNNNKKKNKTYKIPTAVASVIGDKIGSSIIYEDEFDRRDYHPNVQNLHMEKIFEKHVFSMLKNKKQLGKKIFGKSNKYKKYNYNNDNGFWISNIDKKRLTDPEKNNSYITELVYEKNNSYDEEMMALMHFKNFGDIPPIKEMFKDNNFYFFLNREKMCPDHLNKPVIATTMRRYDLEGVSGYKRVHTPECITAIHKPYNCIIPCHNIHMKA</sequence>
<evidence type="ECO:0000313" key="3">
    <source>
        <dbReference type="EMBL" id="SBT48225.1"/>
    </source>
</evidence>
<dbReference type="EMBL" id="FLRE01000191">
    <property type="protein sequence ID" value="SBT48225.1"/>
    <property type="molecule type" value="Genomic_DNA"/>
</dbReference>
<reference evidence="4 5" key="2">
    <citation type="submission" date="2016-05" db="EMBL/GenBank/DDBJ databases">
        <authorList>
            <person name="Naeem Raeece"/>
        </authorList>
    </citation>
    <scope>NUCLEOTIDE SEQUENCE [LARGE SCALE GENOMIC DNA]</scope>
</reference>
<evidence type="ECO:0000313" key="2">
    <source>
        <dbReference type="EMBL" id="SBT47707.1"/>
    </source>
</evidence>
<evidence type="ECO:0000313" key="5">
    <source>
        <dbReference type="Proteomes" id="UP000078555"/>
    </source>
</evidence>
<dbReference type="Proteomes" id="UP000078555">
    <property type="component" value="Unassembled WGS sequence"/>
</dbReference>
<feature type="region of interest" description="Disordered" evidence="1">
    <location>
        <begin position="159"/>
        <end position="178"/>
    </location>
</feature>
<accession>A0A1A8ZWG5</accession>
<keyword evidence="5" id="KW-1185">Reference proteome</keyword>
<gene>
    <name evidence="2" type="ORF">POVWA1_056160</name>
    <name evidence="3" type="ORF">POVWA2_055530</name>
</gene>
<name>A0A1A8ZWG5_PLAOA</name>
<proteinExistence type="predicted"/>
<protein>
    <submittedName>
        <fullName evidence="3">Uncharacterized protein</fullName>
    </submittedName>
</protein>
<organism evidence="3 4">
    <name type="scientific">Plasmodium ovale wallikeri</name>
    <dbReference type="NCBI Taxonomy" id="864142"/>
    <lineage>
        <taxon>Eukaryota</taxon>
        <taxon>Sar</taxon>
        <taxon>Alveolata</taxon>
        <taxon>Apicomplexa</taxon>
        <taxon>Aconoidasida</taxon>
        <taxon>Haemosporida</taxon>
        <taxon>Plasmodiidae</taxon>
        <taxon>Plasmodium</taxon>
        <taxon>Plasmodium (Plasmodium)</taxon>
    </lineage>
</organism>